<evidence type="ECO:0000313" key="8">
    <source>
        <dbReference type="Proteomes" id="UP000051783"/>
    </source>
</evidence>
<comment type="caution">
    <text evidence="7">The sequence shown here is derived from an EMBL/GenBank/DDBJ whole genome shotgun (WGS) entry which is preliminary data.</text>
</comment>
<comment type="subunit">
    <text evidence="6">Homotetramer. Interacts with both DnaA and DnaN, acting as a bridge between these two proteins.</text>
</comment>
<dbReference type="PATRIC" id="fig|942150.3.peg.278"/>
<evidence type="ECO:0000256" key="3">
    <source>
        <dbReference type="ARBA" id="ARBA00022723"/>
    </source>
</evidence>
<protein>
    <recommendedName>
        <fullName evidence="6">Replication initiation control protein YabA</fullName>
    </recommendedName>
</protein>
<dbReference type="GO" id="GO:0006260">
    <property type="term" value="P:DNA replication"/>
    <property type="evidence" value="ECO:0007669"/>
    <property type="project" value="UniProtKB-KW"/>
</dbReference>
<comment type="function">
    <text evidence="6">Involved in control of chromosome replication initiation. Inhibits the cooperative binding of DnaA to the oriC region, thus negatively regulating initiation of chromosome replication. Inhibits the ability of DnaA-ATP to form a helix on DNA; does not disassemble preformed DnaA-DNA helices. Decreases the residence time of DnaA on the chromosome at its binding sites (oriC, replication forks and promoter-binding sites). Tethers DnaA to the replication machinery via the DNA polymerase beta sliding clamp subunit (dnaN). Associates with oriC and other DnaA targets on the chromosome in a DnaA-dependent manner.</text>
</comment>
<dbReference type="GO" id="GO:0008270">
    <property type="term" value="F:zinc ion binding"/>
    <property type="evidence" value="ECO:0007669"/>
    <property type="project" value="UniProtKB-UniRule"/>
</dbReference>
<feature type="binding site" evidence="6">
    <location>
        <position position="104"/>
    </location>
    <ligand>
        <name>Zn(2+)</name>
        <dbReference type="ChEBI" id="CHEBI:29105"/>
    </ligand>
</feature>
<reference evidence="7 8" key="1">
    <citation type="journal article" date="2015" name="Genome Announc.">
        <title>Expanding the biotechnology potential of lactobacilli through comparative genomics of 213 strains and associated genera.</title>
        <authorList>
            <person name="Sun Z."/>
            <person name="Harris H.M."/>
            <person name="McCann A."/>
            <person name="Guo C."/>
            <person name="Argimon S."/>
            <person name="Zhang W."/>
            <person name="Yang X."/>
            <person name="Jeffery I.B."/>
            <person name="Cooney J.C."/>
            <person name="Kagawa T.F."/>
            <person name="Liu W."/>
            <person name="Song Y."/>
            <person name="Salvetti E."/>
            <person name="Wrobel A."/>
            <person name="Rasinkangas P."/>
            <person name="Parkhill J."/>
            <person name="Rea M.C."/>
            <person name="O'Sullivan O."/>
            <person name="Ritari J."/>
            <person name="Douillard F.P."/>
            <person name="Paul Ross R."/>
            <person name="Yang R."/>
            <person name="Briner A.E."/>
            <person name="Felis G.E."/>
            <person name="de Vos W.M."/>
            <person name="Barrangou R."/>
            <person name="Klaenhammer T.R."/>
            <person name="Caufield P.W."/>
            <person name="Cui Y."/>
            <person name="Zhang H."/>
            <person name="O'Toole P.W."/>
        </authorList>
    </citation>
    <scope>NUCLEOTIDE SEQUENCE [LARGE SCALE GENOMIC DNA]</scope>
    <source>
        <strain evidence="7 8">LMG 26013</strain>
    </source>
</reference>
<dbReference type="HAMAP" id="MF_01159">
    <property type="entry name" value="YabA"/>
    <property type="match status" value="1"/>
</dbReference>
<feature type="binding site" evidence="6">
    <location>
        <position position="88"/>
    </location>
    <ligand>
        <name>Zn(2+)</name>
        <dbReference type="ChEBI" id="CHEBI:29105"/>
    </ligand>
</feature>
<feature type="binding site" evidence="6">
    <location>
        <position position="90"/>
    </location>
    <ligand>
        <name>Zn(2+)</name>
        <dbReference type="ChEBI" id="CHEBI:29105"/>
    </ligand>
</feature>
<dbReference type="AlphaFoldDB" id="A0A0R2M6W3"/>
<dbReference type="PIRSF" id="PIRSF021439">
    <property type="entry name" value="DUF972"/>
    <property type="match status" value="1"/>
</dbReference>
<evidence type="ECO:0000313" key="7">
    <source>
        <dbReference type="EMBL" id="KRO09143.1"/>
    </source>
</evidence>
<organism evidence="7 8">
    <name type="scientific">Lactiplantibacillus xiangfangensis</name>
    <dbReference type="NCBI Taxonomy" id="942150"/>
    <lineage>
        <taxon>Bacteria</taxon>
        <taxon>Bacillati</taxon>
        <taxon>Bacillota</taxon>
        <taxon>Bacilli</taxon>
        <taxon>Lactobacillales</taxon>
        <taxon>Lactobacillaceae</taxon>
        <taxon>Lactiplantibacillus</taxon>
    </lineage>
</organism>
<sequence>MKRVDKRDLYDSFGDMEQQMQLMLDKMAKLRADMTTVLEKNAELVIENEHLREHMVEIENELPKKPAGTATLSKSRQNLEKLYDEGFHVCNQFYGKRRDDDESCVFCLEVIYGERERS</sequence>
<dbReference type="GO" id="GO:0008156">
    <property type="term" value="P:negative regulation of DNA replication"/>
    <property type="evidence" value="ECO:0007669"/>
    <property type="project" value="UniProtKB-UniRule"/>
</dbReference>
<keyword evidence="1 6" id="KW-0963">Cytoplasm</keyword>
<dbReference type="Pfam" id="PF06156">
    <property type="entry name" value="YabA"/>
    <property type="match status" value="1"/>
</dbReference>
<evidence type="ECO:0000256" key="5">
    <source>
        <dbReference type="ARBA" id="ARBA00022880"/>
    </source>
</evidence>
<keyword evidence="2 6" id="KW-0235">DNA replication</keyword>
<dbReference type="GO" id="GO:0043590">
    <property type="term" value="C:bacterial nucleoid"/>
    <property type="evidence" value="ECO:0007669"/>
    <property type="project" value="UniProtKB-UniRule"/>
</dbReference>
<dbReference type="EMBL" id="JQCL01000074">
    <property type="protein sequence ID" value="KRO09143.1"/>
    <property type="molecule type" value="Genomic_DNA"/>
</dbReference>
<comment type="subcellular location">
    <subcellularLocation>
        <location evidence="6">Cytoplasm</location>
        <location evidence="6">Nucleoid</location>
    </subcellularLocation>
    <text evidence="6">Localizes in tight foci, which correspond to the replisome at mid-cell throughout the cell cycle.</text>
</comment>
<name>A0A0R2M6W3_9LACO</name>
<dbReference type="InterPro" id="IPR010377">
    <property type="entry name" value="YabA"/>
</dbReference>
<accession>A0A0R2M6W3</accession>
<comment type="cofactor">
    <cofactor evidence="6">
        <name>Zn(2+)</name>
        <dbReference type="ChEBI" id="CHEBI:29105"/>
    </cofactor>
    <text evidence="6">Binds 1 zinc ion per subunit.</text>
</comment>
<evidence type="ECO:0000256" key="4">
    <source>
        <dbReference type="ARBA" id="ARBA00022833"/>
    </source>
</evidence>
<gene>
    <name evidence="6" type="primary">yabA</name>
    <name evidence="7" type="ORF">IV64_GL000271</name>
</gene>
<evidence type="ECO:0000256" key="2">
    <source>
        <dbReference type="ARBA" id="ARBA00022705"/>
    </source>
</evidence>
<keyword evidence="8" id="KW-1185">Reference proteome</keyword>
<keyword evidence="5 6" id="KW-0236">DNA replication inhibitor</keyword>
<feature type="binding site" evidence="6">
    <location>
        <position position="107"/>
    </location>
    <ligand>
        <name>Zn(2+)</name>
        <dbReference type="ChEBI" id="CHEBI:29105"/>
    </ligand>
</feature>
<comment type="similarity">
    <text evidence="6">Belongs to the YabA family.</text>
</comment>
<evidence type="ECO:0000256" key="1">
    <source>
        <dbReference type="ARBA" id="ARBA00022490"/>
    </source>
</evidence>
<proteinExistence type="inferred from homology"/>
<keyword evidence="3 6" id="KW-0479">Metal-binding</keyword>
<keyword evidence="4 6" id="KW-0862">Zinc</keyword>
<dbReference type="STRING" id="942150.IV64_GL000271"/>
<dbReference type="Proteomes" id="UP000051783">
    <property type="component" value="Unassembled WGS sequence"/>
</dbReference>
<evidence type="ECO:0000256" key="6">
    <source>
        <dbReference type="HAMAP-Rule" id="MF_01159"/>
    </source>
</evidence>